<reference evidence="6 7" key="1">
    <citation type="submission" date="2024-09" db="EMBL/GenBank/DDBJ databases">
        <title>T2T genomes of carrot and Alternaria dauci and their utility for understanding host-pathogen interaction during carrot leaf blight disease.</title>
        <authorList>
            <person name="Liu W."/>
            <person name="Xu S."/>
            <person name="Ou C."/>
            <person name="Liu X."/>
            <person name="Zhuang F."/>
            <person name="Deng X.W."/>
        </authorList>
    </citation>
    <scope>NUCLEOTIDE SEQUENCE [LARGE SCALE GENOMIC DNA]</scope>
    <source>
        <strain evidence="6 7">A2016</strain>
    </source>
</reference>
<feature type="domain" description="Alpha-L-rhamnosidase C-terminal" evidence="5">
    <location>
        <begin position="272"/>
        <end position="350"/>
    </location>
</feature>
<dbReference type="Gene3D" id="2.60.420.10">
    <property type="entry name" value="Maltose phosphorylase, domain 3"/>
    <property type="match status" value="1"/>
</dbReference>
<comment type="catalytic activity">
    <reaction evidence="1">
        <text>Hydrolysis of terminal non-reducing alpha-L-rhamnose residues in alpha-L-rhamnosides.</text>
        <dbReference type="EC" id="3.2.1.40"/>
    </reaction>
</comment>
<comment type="caution">
    <text evidence="6">The sequence shown here is derived from an EMBL/GenBank/DDBJ whole genome shotgun (WGS) entry which is preliminary data.</text>
</comment>
<dbReference type="SUPFAM" id="SSF48208">
    <property type="entry name" value="Six-hairpin glycosidases"/>
    <property type="match status" value="1"/>
</dbReference>
<keyword evidence="7" id="KW-1185">Reference proteome</keyword>
<dbReference type="Gene3D" id="1.50.10.10">
    <property type="match status" value="1"/>
</dbReference>
<dbReference type="InterPro" id="IPR035398">
    <property type="entry name" value="Bac_rhamnosid_C"/>
</dbReference>
<dbReference type="Proteomes" id="UP001578633">
    <property type="component" value="Chromosome 1"/>
</dbReference>
<evidence type="ECO:0000313" key="7">
    <source>
        <dbReference type="Proteomes" id="UP001578633"/>
    </source>
</evidence>
<dbReference type="EMBL" id="JBHGVX010000001">
    <property type="protein sequence ID" value="KAL1801736.1"/>
    <property type="molecule type" value="Genomic_DNA"/>
</dbReference>
<dbReference type="PANTHER" id="PTHR33307">
    <property type="entry name" value="ALPHA-RHAMNOSIDASE (EUROFUNG)"/>
    <property type="match status" value="1"/>
</dbReference>
<protein>
    <recommendedName>
        <fullName evidence="2">alpha-L-rhamnosidase</fullName>
        <ecNumber evidence="2">3.2.1.40</ecNumber>
    </recommendedName>
</protein>
<proteinExistence type="predicted"/>
<gene>
    <name evidence="6" type="ORF">ACET3X_002078</name>
</gene>
<evidence type="ECO:0000256" key="3">
    <source>
        <dbReference type="ARBA" id="ARBA00022801"/>
    </source>
</evidence>
<keyword evidence="3" id="KW-0378">Hydrolase</keyword>
<organism evidence="6 7">
    <name type="scientific">Alternaria dauci</name>
    <dbReference type="NCBI Taxonomy" id="48095"/>
    <lineage>
        <taxon>Eukaryota</taxon>
        <taxon>Fungi</taxon>
        <taxon>Dikarya</taxon>
        <taxon>Ascomycota</taxon>
        <taxon>Pezizomycotina</taxon>
        <taxon>Dothideomycetes</taxon>
        <taxon>Pleosporomycetidae</taxon>
        <taxon>Pleosporales</taxon>
        <taxon>Pleosporineae</taxon>
        <taxon>Pleosporaceae</taxon>
        <taxon>Alternaria</taxon>
        <taxon>Alternaria sect. Porri</taxon>
    </lineage>
</organism>
<dbReference type="Pfam" id="PF17390">
    <property type="entry name" value="Bac_rhamnosid_C"/>
    <property type="match status" value="1"/>
</dbReference>
<evidence type="ECO:0000313" key="6">
    <source>
        <dbReference type="EMBL" id="KAL1801736.1"/>
    </source>
</evidence>
<accession>A0ABR3UZ48</accession>
<dbReference type="Pfam" id="PF17389">
    <property type="entry name" value="Bac_rhamnosid6H"/>
    <property type="match status" value="1"/>
</dbReference>
<dbReference type="GeneID" id="96082400"/>
<dbReference type="RefSeq" id="XP_069312320.1">
    <property type="nucleotide sequence ID" value="XM_069447441.1"/>
</dbReference>
<evidence type="ECO:0000259" key="4">
    <source>
        <dbReference type="Pfam" id="PF17389"/>
    </source>
</evidence>
<dbReference type="InterPro" id="IPR008928">
    <property type="entry name" value="6-hairpin_glycosidase_sf"/>
</dbReference>
<dbReference type="InterPro" id="IPR016007">
    <property type="entry name" value="Alpha_rhamnosid"/>
</dbReference>
<dbReference type="InterPro" id="IPR012341">
    <property type="entry name" value="6hp_glycosidase-like_sf"/>
</dbReference>
<dbReference type="PANTHER" id="PTHR33307:SF6">
    <property type="entry name" value="ALPHA-RHAMNOSIDASE (EUROFUNG)-RELATED"/>
    <property type="match status" value="1"/>
</dbReference>
<dbReference type="EC" id="3.2.1.40" evidence="2"/>
<feature type="domain" description="Alpha-L-rhamnosidase six-hairpin glycosidase" evidence="4">
    <location>
        <begin position="4"/>
        <end position="270"/>
    </location>
</feature>
<evidence type="ECO:0000256" key="2">
    <source>
        <dbReference type="ARBA" id="ARBA00012652"/>
    </source>
</evidence>
<sequence length="375" mass="41610">MVPPFTTPVVPITDLGEPAAVWGDIVVANPYNYYRAFGDLGMLAEQYDSAKAWIDKGISRNEVGLWNRTSYNFGDWLDPKSPYNKPSAATTNTYFVADLYLLHVTRLLSNISTILGHGDAAGTYEQQFVDLLQEFRKAWVFDFATLANRTQTAYGLAIYFDLFPDAQEAEEPGLILRKIVEENDYLVGTGFAGTPSLGPALKKIGAADDFYKMLLQTKTPSCLYQVIMNGTTTWERWDSLLPNATVAPGGMTSFNHYSFGSVASWIHTNIGGLEPAEPGWKRVSIAPIPGGNITFANSRYLSPYGEVTVRWHFELSEELSVLHRNGFYLEVRLPPNTKGTVIVSRGREGEVLKFSDPVDVGSGYHSWFVPGYNSP</sequence>
<evidence type="ECO:0000259" key="5">
    <source>
        <dbReference type="Pfam" id="PF17390"/>
    </source>
</evidence>
<evidence type="ECO:0000256" key="1">
    <source>
        <dbReference type="ARBA" id="ARBA00001445"/>
    </source>
</evidence>
<name>A0ABR3UZ48_9PLEO</name>
<dbReference type="InterPro" id="IPR035396">
    <property type="entry name" value="Bac_rhamnosid6H"/>
</dbReference>